<evidence type="ECO:0000313" key="3">
    <source>
        <dbReference type="EMBL" id="GGR61064.1"/>
    </source>
</evidence>
<sequence>MTEPAHDLTHAPAPTALRLSPTAEVVQLPWTALRRSDLNPRRAFDDKALFELATDIYHKGVLQNLVVRPHPTEAGAYEVAAGERRYRAVGLLVEGLELVDDQGGPSDVLRVPEGYAVPCRVQPMTDSQLVEIAVTENFQREDVTPLEEADGFSRLVGLGMKPGEIAARSGRDVRLVEQRLTLASGLGKEARKLLTEGRINVAQAQVIAQTTGELKKHLVRLVKDNPRAYSADQLRKLTTEGRLLVSDALFDAEASGLLIVEDLWGITPAYFRDTHKAQALQLEAIEAQAQADRDSGAWAFVDVVPSEYVQNLPWREYEHYGPENLRGVLYLHSSSGQMKRHERVVRKADVQAAQKVQQAAERTQAAQNRAQTPPEDRPVKDAAHRVGQEARARVLWGQLVNDPQRCLALTVQGLFETASEVKVRVDVAPSLSIPLPEVVAVVDHWTTERPDLFQSHKEGTMVSRVSGPKLHAALMELCTDDLLGLLAYHLHDSLHHWSGTAPSVRPGELAVYVAAQTGADVRLSQEWEVTEEFLSAYTIPQLTALAATMPRDAQPGLAPGVSKKELMGRIVEMAPRLKAAGWVPDVVTFSR</sequence>
<dbReference type="SUPFAM" id="SSF110849">
    <property type="entry name" value="ParB/Sulfiredoxin"/>
    <property type="match status" value="1"/>
</dbReference>
<evidence type="ECO:0000259" key="2">
    <source>
        <dbReference type="SMART" id="SM00470"/>
    </source>
</evidence>
<evidence type="ECO:0000256" key="1">
    <source>
        <dbReference type="SAM" id="MobiDB-lite"/>
    </source>
</evidence>
<dbReference type="EMBL" id="BMQM01000015">
    <property type="protein sequence ID" value="GGR61064.1"/>
    <property type="molecule type" value="Genomic_DNA"/>
</dbReference>
<feature type="region of interest" description="Disordered" evidence="1">
    <location>
        <begin position="359"/>
        <end position="379"/>
    </location>
</feature>
<evidence type="ECO:0000313" key="4">
    <source>
        <dbReference type="Proteomes" id="UP000634308"/>
    </source>
</evidence>
<proteinExistence type="predicted"/>
<dbReference type="RefSeq" id="WP_189065203.1">
    <property type="nucleotide sequence ID" value="NZ_BMQM01000015.1"/>
</dbReference>
<dbReference type="SUPFAM" id="SSF109709">
    <property type="entry name" value="KorB DNA-binding domain-like"/>
    <property type="match status" value="1"/>
</dbReference>
<dbReference type="PANTHER" id="PTHR33375">
    <property type="entry name" value="CHROMOSOME-PARTITIONING PROTEIN PARB-RELATED"/>
    <property type="match status" value="1"/>
</dbReference>
<feature type="domain" description="ParB-like N-terminal" evidence="2">
    <location>
        <begin position="26"/>
        <end position="138"/>
    </location>
</feature>
<protein>
    <recommendedName>
        <fullName evidence="2">ParB-like N-terminal domain-containing protein</fullName>
    </recommendedName>
</protein>
<dbReference type="SMART" id="SM00470">
    <property type="entry name" value="ParB"/>
    <property type="match status" value="1"/>
</dbReference>
<dbReference type="PANTHER" id="PTHR33375:SF7">
    <property type="entry name" value="CHROMOSOME 2-PARTITIONING PROTEIN PARB-RELATED"/>
    <property type="match status" value="1"/>
</dbReference>
<dbReference type="InterPro" id="IPR050336">
    <property type="entry name" value="Chromosome_partition/occlusion"/>
</dbReference>
<dbReference type="InterPro" id="IPR041468">
    <property type="entry name" value="HTH_ParB/Spo0J"/>
</dbReference>
<dbReference type="CDD" id="cd16406">
    <property type="entry name" value="ParB_N_like"/>
    <property type="match status" value="1"/>
</dbReference>
<dbReference type="Pfam" id="PF02195">
    <property type="entry name" value="ParB_N"/>
    <property type="match status" value="1"/>
</dbReference>
<gene>
    <name evidence="3" type="ORF">GCM10008959_23690</name>
</gene>
<dbReference type="InterPro" id="IPR036086">
    <property type="entry name" value="ParB/Sulfiredoxin_sf"/>
</dbReference>
<organism evidence="3 4">
    <name type="scientific">Deinococcus seoulensis</name>
    <dbReference type="NCBI Taxonomy" id="1837379"/>
    <lineage>
        <taxon>Bacteria</taxon>
        <taxon>Thermotogati</taxon>
        <taxon>Deinococcota</taxon>
        <taxon>Deinococci</taxon>
        <taxon>Deinococcales</taxon>
        <taxon>Deinococcaceae</taxon>
        <taxon>Deinococcus</taxon>
    </lineage>
</organism>
<dbReference type="Gene3D" id="1.10.10.2830">
    <property type="match status" value="1"/>
</dbReference>
<dbReference type="Gene3D" id="3.90.1530.30">
    <property type="match status" value="1"/>
</dbReference>
<dbReference type="Pfam" id="PF17762">
    <property type="entry name" value="HTH_ParB"/>
    <property type="match status" value="1"/>
</dbReference>
<reference evidence="4" key="1">
    <citation type="journal article" date="2019" name="Int. J. Syst. Evol. Microbiol.">
        <title>The Global Catalogue of Microorganisms (GCM) 10K type strain sequencing project: providing services to taxonomists for standard genome sequencing and annotation.</title>
        <authorList>
            <consortium name="The Broad Institute Genomics Platform"/>
            <consortium name="The Broad Institute Genome Sequencing Center for Infectious Disease"/>
            <person name="Wu L."/>
            <person name="Ma J."/>
        </authorList>
    </citation>
    <scope>NUCLEOTIDE SEQUENCE [LARGE SCALE GENOMIC DNA]</scope>
    <source>
        <strain evidence="4">JCM 31404</strain>
    </source>
</reference>
<keyword evidence="4" id="KW-1185">Reference proteome</keyword>
<accession>A0ABQ2RUI4</accession>
<dbReference type="Proteomes" id="UP000634308">
    <property type="component" value="Unassembled WGS sequence"/>
</dbReference>
<dbReference type="InterPro" id="IPR003115">
    <property type="entry name" value="ParB_N"/>
</dbReference>
<comment type="caution">
    <text evidence="3">The sequence shown here is derived from an EMBL/GenBank/DDBJ whole genome shotgun (WGS) entry which is preliminary data.</text>
</comment>
<name>A0ABQ2RUI4_9DEIO</name>